<proteinExistence type="predicted"/>
<reference evidence="2" key="1">
    <citation type="submission" date="2022-04" db="EMBL/GenBank/DDBJ databases">
        <title>Carnegiea gigantea Genome sequencing and assembly v2.</title>
        <authorList>
            <person name="Copetti D."/>
            <person name="Sanderson M.J."/>
            <person name="Burquez A."/>
            <person name="Wojciechowski M.F."/>
        </authorList>
    </citation>
    <scope>NUCLEOTIDE SEQUENCE</scope>
    <source>
        <strain evidence="2">SGP5-SGP5p</strain>
        <tissue evidence="2">Aerial part</tissue>
    </source>
</reference>
<keyword evidence="1" id="KW-0732">Signal</keyword>
<feature type="signal peptide" evidence="1">
    <location>
        <begin position="1"/>
        <end position="19"/>
    </location>
</feature>
<organism evidence="2 3">
    <name type="scientific">Carnegiea gigantea</name>
    <dbReference type="NCBI Taxonomy" id="171969"/>
    <lineage>
        <taxon>Eukaryota</taxon>
        <taxon>Viridiplantae</taxon>
        <taxon>Streptophyta</taxon>
        <taxon>Embryophyta</taxon>
        <taxon>Tracheophyta</taxon>
        <taxon>Spermatophyta</taxon>
        <taxon>Magnoliopsida</taxon>
        <taxon>eudicotyledons</taxon>
        <taxon>Gunneridae</taxon>
        <taxon>Pentapetalae</taxon>
        <taxon>Caryophyllales</taxon>
        <taxon>Cactineae</taxon>
        <taxon>Cactaceae</taxon>
        <taxon>Cactoideae</taxon>
        <taxon>Echinocereeae</taxon>
        <taxon>Carnegiea</taxon>
    </lineage>
</organism>
<evidence type="ECO:0000256" key="1">
    <source>
        <dbReference type="SAM" id="SignalP"/>
    </source>
</evidence>
<comment type="caution">
    <text evidence="2">The sequence shown here is derived from an EMBL/GenBank/DDBJ whole genome shotgun (WGS) entry which is preliminary data.</text>
</comment>
<accession>A0A9Q1GGE1</accession>
<evidence type="ECO:0000313" key="2">
    <source>
        <dbReference type="EMBL" id="KAJ8420232.1"/>
    </source>
</evidence>
<sequence>MTVSYRELTLLILSAFVRALFFTVDVPADLDFDNLTDLETMLCYHHMITGYGIRPQVLLPGRCNLLERNTTRAFRKWWSKMFIFLTCSPYASDSKRKRSDLFDTNISKDKGKFGSKPKLKIVRFGKPLEPFVPPMEGGSSRVKIPRMDVVVPATRIPATPIESIDELPVGVYEPTMEKVIKLPPEGAENIEESNDVNFKRNWHTFLCHQEVNAFNQLDEYHHLIRIYLIADRD</sequence>
<dbReference type="EMBL" id="JAKOGI010003683">
    <property type="protein sequence ID" value="KAJ8420232.1"/>
    <property type="molecule type" value="Genomic_DNA"/>
</dbReference>
<keyword evidence="3" id="KW-1185">Reference proteome</keyword>
<gene>
    <name evidence="2" type="ORF">Cgig2_021588</name>
</gene>
<dbReference type="AlphaFoldDB" id="A0A9Q1GGE1"/>
<evidence type="ECO:0000313" key="3">
    <source>
        <dbReference type="Proteomes" id="UP001153076"/>
    </source>
</evidence>
<dbReference type="Proteomes" id="UP001153076">
    <property type="component" value="Unassembled WGS sequence"/>
</dbReference>
<feature type="chain" id="PRO_5040504800" evidence="1">
    <location>
        <begin position="20"/>
        <end position="233"/>
    </location>
</feature>
<protein>
    <submittedName>
        <fullName evidence="2">Uncharacterized protein</fullName>
    </submittedName>
</protein>
<name>A0A9Q1GGE1_9CARY</name>